<keyword evidence="2 5" id="KW-0812">Transmembrane</keyword>
<evidence type="ECO:0000256" key="5">
    <source>
        <dbReference type="SAM" id="Phobius"/>
    </source>
</evidence>
<evidence type="ECO:0000256" key="3">
    <source>
        <dbReference type="ARBA" id="ARBA00022989"/>
    </source>
</evidence>
<feature type="transmembrane region" description="Helical" evidence="5">
    <location>
        <begin position="20"/>
        <end position="41"/>
    </location>
</feature>
<dbReference type="InterPro" id="IPR038770">
    <property type="entry name" value="Na+/solute_symporter_sf"/>
</dbReference>
<dbReference type="Pfam" id="PF00999">
    <property type="entry name" value="Na_H_Exchanger"/>
    <property type="match status" value="1"/>
</dbReference>
<feature type="transmembrane region" description="Helical" evidence="5">
    <location>
        <begin position="163"/>
        <end position="185"/>
    </location>
</feature>
<dbReference type="RefSeq" id="WP_183969240.1">
    <property type="nucleotide sequence ID" value="NZ_BAABEW010000007.1"/>
</dbReference>
<dbReference type="Gene3D" id="1.20.1530.20">
    <property type="match status" value="1"/>
</dbReference>
<name>A0A7W8HJE1_9BURK</name>
<evidence type="ECO:0000256" key="2">
    <source>
        <dbReference type="ARBA" id="ARBA00022692"/>
    </source>
</evidence>
<feature type="domain" description="Cation/H+ exchanger transmembrane" evidence="6">
    <location>
        <begin position="32"/>
        <end position="394"/>
    </location>
</feature>
<keyword evidence="4 5" id="KW-0472">Membrane</keyword>
<keyword evidence="3 5" id="KW-1133">Transmembrane helix</keyword>
<feature type="transmembrane region" description="Helical" evidence="5">
    <location>
        <begin position="197"/>
        <end position="218"/>
    </location>
</feature>
<feature type="transmembrane region" description="Helical" evidence="5">
    <location>
        <begin position="230"/>
        <end position="246"/>
    </location>
</feature>
<dbReference type="PANTHER" id="PTHR43021">
    <property type="entry name" value="NA(+)/H(+) ANTIPORTER-RELATED"/>
    <property type="match status" value="1"/>
</dbReference>
<dbReference type="PANTHER" id="PTHR43021:SF2">
    <property type="entry name" value="CATION_H+ EXCHANGER DOMAIN-CONTAINING PROTEIN"/>
    <property type="match status" value="1"/>
</dbReference>
<feature type="transmembrane region" description="Helical" evidence="5">
    <location>
        <begin position="101"/>
        <end position="121"/>
    </location>
</feature>
<dbReference type="EMBL" id="JACHGB010000006">
    <property type="protein sequence ID" value="MBB5273033.1"/>
    <property type="molecule type" value="Genomic_DNA"/>
</dbReference>
<feature type="transmembrane region" description="Helical" evidence="5">
    <location>
        <begin position="48"/>
        <end position="66"/>
    </location>
</feature>
<dbReference type="GO" id="GO:0015297">
    <property type="term" value="F:antiporter activity"/>
    <property type="evidence" value="ECO:0007669"/>
    <property type="project" value="InterPro"/>
</dbReference>
<dbReference type="AlphaFoldDB" id="A0A7W8HJE1"/>
<feature type="transmembrane region" description="Helical" evidence="5">
    <location>
        <begin position="374"/>
        <end position="394"/>
    </location>
</feature>
<reference evidence="7 8" key="1">
    <citation type="submission" date="2020-08" db="EMBL/GenBank/DDBJ databases">
        <title>Genomic Encyclopedia of Type Strains, Phase IV (KMG-IV): sequencing the most valuable type-strain genomes for metagenomic binning, comparative biology and taxonomic classification.</title>
        <authorList>
            <person name="Goeker M."/>
        </authorList>
    </citation>
    <scope>NUCLEOTIDE SEQUENCE [LARGE SCALE GENOMIC DNA]</scope>
    <source>
        <strain evidence="7 8">DSM 29781</strain>
    </source>
</reference>
<gene>
    <name evidence="7" type="ORF">HNQ70_003061</name>
</gene>
<evidence type="ECO:0000256" key="1">
    <source>
        <dbReference type="ARBA" id="ARBA00004141"/>
    </source>
</evidence>
<evidence type="ECO:0000313" key="8">
    <source>
        <dbReference type="Proteomes" id="UP000532440"/>
    </source>
</evidence>
<evidence type="ECO:0000259" key="6">
    <source>
        <dbReference type="Pfam" id="PF00999"/>
    </source>
</evidence>
<feature type="transmembrane region" description="Helical" evidence="5">
    <location>
        <begin position="304"/>
        <end position="328"/>
    </location>
</feature>
<evidence type="ECO:0000313" key="7">
    <source>
        <dbReference type="EMBL" id="MBB5273033.1"/>
    </source>
</evidence>
<dbReference type="GO" id="GO:0016020">
    <property type="term" value="C:membrane"/>
    <property type="evidence" value="ECO:0007669"/>
    <property type="project" value="UniProtKB-SubCell"/>
</dbReference>
<dbReference type="Proteomes" id="UP000532440">
    <property type="component" value="Unassembled WGS sequence"/>
</dbReference>
<feature type="transmembrane region" description="Helical" evidence="5">
    <location>
        <begin position="340"/>
        <end position="362"/>
    </location>
</feature>
<protein>
    <submittedName>
        <fullName evidence="7">Kef-type K+ transport system membrane component KefB</fullName>
    </submittedName>
</protein>
<evidence type="ECO:0000256" key="4">
    <source>
        <dbReference type="ARBA" id="ARBA00023136"/>
    </source>
</evidence>
<feature type="transmembrane region" description="Helical" evidence="5">
    <location>
        <begin position="72"/>
        <end position="89"/>
    </location>
</feature>
<dbReference type="InterPro" id="IPR006153">
    <property type="entry name" value="Cation/H_exchanger_TM"/>
</dbReference>
<feature type="transmembrane region" description="Helical" evidence="5">
    <location>
        <begin position="133"/>
        <end position="151"/>
    </location>
</feature>
<dbReference type="GO" id="GO:1902600">
    <property type="term" value="P:proton transmembrane transport"/>
    <property type="evidence" value="ECO:0007669"/>
    <property type="project" value="InterPro"/>
</dbReference>
<accession>A0A7W8HJE1</accession>
<comment type="caution">
    <text evidence="7">The sequence shown here is derived from an EMBL/GenBank/DDBJ whole genome shotgun (WGS) entry which is preliminary data.</text>
</comment>
<sequence length="402" mass="42036">MTASSLNRFLPDLPSQPDTVLWIALAAIAAGMAGELLFRVMRLPRVTGYFLVGLLFSSWGLGFDPLALPGDLRLVIDLAIAVLLFELGSRVDLRWLKANPWILVTSLGEAAASFAAVFAVLRLTGTDPTSATAIAVVLMSTSPAVVMRVVSEFRAGGQVTERLMMLSALNSIYAVLGTKAMLGWLNHEGGGPVLTALGYPVYVIVGSSLLGVALAFAIRWTARHFDAREDNAVLVLLGMLLLALALVDMGRLSGLLTPLIAGMVLKIYSERPLLLPRHFGTAGGVLVAALFLCTGMAVSMGQFLAGGVIALALVAARALAKGVAGAVLSWPSGLGTRQSVALGVALMPASGLAFLLTADLLTASPELTAHAGPIMFSTIALLELLGPLVVHWALRRSGETHV</sequence>
<comment type="subcellular location">
    <subcellularLocation>
        <location evidence="1">Membrane</location>
        <topology evidence="1">Multi-pass membrane protein</topology>
    </subcellularLocation>
</comment>
<organism evidence="7 8">
    <name type="scientific">Quisquiliibacterium transsilvanicum</name>
    <dbReference type="NCBI Taxonomy" id="1549638"/>
    <lineage>
        <taxon>Bacteria</taxon>
        <taxon>Pseudomonadati</taxon>
        <taxon>Pseudomonadota</taxon>
        <taxon>Betaproteobacteria</taxon>
        <taxon>Burkholderiales</taxon>
        <taxon>Burkholderiaceae</taxon>
        <taxon>Quisquiliibacterium</taxon>
    </lineage>
</organism>
<proteinExistence type="predicted"/>
<keyword evidence="8" id="KW-1185">Reference proteome</keyword>